<evidence type="ECO:0000256" key="1">
    <source>
        <dbReference type="SAM" id="MobiDB-lite"/>
    </source>
</evidence>
<feature type="domain" description="VWFA" evidence="2">
    <location>
        <begin position="181"/>
        <end position="366"/>
    </location>
</feature>
<name>A0A8J7PIJ8_9BACT</name>
<comment type="caution">
    <text evidence="3">The sequence shown here is derived from an EMBL/GenBank/DDBJ whole genome shotgun (WGS) entry which is preliminary data.</text>
</comment>
<dbReference type="Pfam" id="PF13519">
    <property type="entry name" value="VWA_2"/>
    <property type="match status" value="1"/>
</dbReference>
<dbReference type="SUPFAM" id="SSF53300">
    <property type="entry name" value="vWA-like"/>
    <property type="match status" value="1"/>
</dbReference>
<feature type="compositionally biased region" description="Low complexity" evidence="1">
    <location>
        <begin position="53"/>
        <end position="72"/>
    </location>
</feature>
<feature type="region of interest" description="Disordered" evidence="1">
    <location>
        <begin position="53"/>
        <end position="77"/>
    </location>
</feature>
<dbReference type="EMBL" id="JAFLCK010000048">
    <property type="protein sequence ID" value="MBN8662678.1"/>
    <property type="molecule type" value="Genomic_DNA"/>
</dbReference>
<proteinExistence type="predicted"/>
<evidence type="ECO:0000313" key="3">
    <source>
        <dbReference type="EMBL" id="MBN8662678.1"/>
    </source>
</evidence>
<dbReference type="AlphaFoldDB" id="A0A8J7PIJ8"/>
<dbReference type="SUPFAM" id="SSF50156">
    <property type="entry name" value="PDZ domain-like"/>
    <property type="match status" value="1"/>
</dbReference>
<reference evidence="3" key="1">
    <citation type="submission" date="2021-02" db="EMBL/GenBank/DDBJ databases">
        <title>Genome-Resolved Metagenomics of a Microbial Community Performing Photosynthetic Biological Nutrient Removal.</title>
        <authorList>
            <person name="Mcdaniel E.A."/>
        </authorList>
    </citation>
    <scope>NUCLEOTIDE SEQUENCE</scope>
    <source>
        <strain evidence="3">UWPOB_OBS1</strain>
    </source>
</reference>
<dbReference type="InterPro" id="IPR036034">
    <property type="entry name" value="PDZ_sf"/>
</dbReference>
<dbReference type="CDD" id="cd00198">
    <property type="entry name" value="vWFA"/>
    <property type="match status" value="1"/>
</dbReference>
<dbReference type="InterPro" id="IPR002035">
    <property type="entry name" value="VWF_A"/>
</dbReference>
<dbReference type="InterPro" id="IPR036465">
    <property type="entry name" value="vWFA_dom_sf"/>
</dbReference>
<sequence>MKLLSELLSELLPRLLSRSLAVTVLVMALLAVSACLPSYAEGVIKVKSGAATAKSAGKPGAGAPTANPPTTKSATATGGNKLFGQVSVFGSACLSSGFRPESTQLPTTVEQVKMGTPAFNAGLAVGDRILSAKIGDNLLHLRIERNGKQYELSLRARTDIRLDGAAVNLKSDLYAQLRNYRISFIVDRSGSMSRPLGETGKTVWHWVKEQFSAFAEQVEGVNHQPFDLVLFADNYDVTLAQTAAQVRSALSEVVTTGDTNLHQPLAAYLKQVSVSSARPLLLIIVTDGKSVSASNDELTAILTTACREGKPGMKVLFLQTGYSEEGQRFALGLSSALKAGGLQGFAGAADFGQVQNGGLAGLLKPLF</sequence>
<dbReference type="Gene3D" id="3.40.50.410">
    <property type="entry name" value="von Willebrand factor, type A domain"/>
    <property type="match status" value="1"/>
</dbReference>
<accession>A0A8J7PIJ8</accession>
<organism evidence="3 4">
    <name type="scientific">Candidatus Obscuribacter phosphatis</name>
    <dbReference type="NCBI Taxonomy" id="1906157"/>
    <lineage>
        <taxon>Bacteria</taxon>
        <taxon>Bacillati</taxon>
        <taxon>Candidatus Melainabacteria</taxon>
        <taxon>Candidatus Obscuribacterales</taxon>
        <taxon>Candidatus Obscuribacteraceae</taxon>
        <taxon>Candidatus Obscuribacter</taxon>
    </lineage>
</organism>
<evidence type="ECO:0000313" key="4">
    <source>
        <dbReference type="Proteomes" id="UP000664277"/>
    </source>
</evidence>
<dbReference type="PROSITE" id="PS51257">
    <property type="entry name" value="PROKAR_LIPOPROTEIN"/>
    <property type="match status" value="1"/>
</dbReference>
<dbReference type="PROSITE" id="PS50234">
    <property type="entry name" value="VWFA"/>
    <property type="match status" value="1"/>
</dbReference>
<protein>
    <submittedName>
        <fullName evidence="3">VWA domain-containing protein</fullName>
    </submittedName>
</protein>
<dbReference type="SMART" id="SM00327">
    <property type="entry name" value="VWA"/>
    <property type="match status" value="1"/>
</dbReference>
<dbReference type="Proteomes" id="UP000664277">
    <property type="component" value="Unassembled WGS sequence"/>
</dbReference>
<evidence type="ECO:0000259" key="2">
    <source>
        <dbReference type="PROSITE" id="PS50234"/>
    </source>
</evidence>
<gene>
    <name evidence="3" type="ORF">J0M35_20085</name>
</gene>